<dbReference type="PANTHER" id="PTHR37397:SF1">
    <property type="entry name" value="LTD DOMAIN-CONTAINING PROTEIN"/>
    <property type="match status" value="1"/>
</dbReference>
<evidence type="ECO:0008006" key="2">
    <source>
        <dbReference type="Google" id="ProtNLM"/>
    </source>
</evidence>
<organism evidence="1">
    <name type="scientific">marine sediment metagenome</name>
    <dbReference type="NCBI Taxonomy" id="412755"/>
    <lineage>
        <taxon>unclassified sequences</taxon>
        <taxon>metagenomes</taxon>
        <taxon>ecological metagenomes</taxon>
    </lineage>
</organism>
<proteinExistence type="predicted"/>
<dbReference type="PANTHER" id="PTHR37397">
    <property type="entry name" value="SI:CH211-183D21.1"/>
    <property type="match status" value="1"/>
</dbReference>
<protein>
    <recommendedName>
        <fullName evidence="2">LTD domain-containing protein</fullName>
    </recommendedName>
</protein>
<evidence type="ECO:0000313" key="1">
    <source>
        <dbReference type="EMBL" id="GAG24571.1"/>
    </source>
</evidence>
<dbReference type="EMBL" id="BARS01030674">
    <property type="protein sequence ID" value="GAG24571.1"/>
    <property type="molecule type" value="Genomic_DNA"/>
</dbReference>
<feature type="non-terminal residue" evidence="1">
    <location>
        <position position="1"/>
    </location>
</feature>
<comment type="caution">
    <text evidence="1">The sequence shown here is derived from an EMBL/GenBank/DDBJ whole genome shotgun (WGS) entry which is preliminary data.</text>
</comment>
<accession>X0XI01</accession>
<feature type="non-terminal residue" evidence="1">
    <location>
        <position position="263"/>
    </location>
</feature>
<gene>
    <name evidence="1" type="ORF">S01H1_47824</name>
</gene>
<sequence length="263" mass="26682">NEVDADQVSTDSAEFIELYDGGVGNTDLSGLTLVLYNGSDNLSYLAFDLDGQSTGGDGYFVLCGNAANVANCDLNVSPDTNLIQNGEDAVVLLEGDAFDYPNDAALPADGDIVDAIVYETGSDTDSGLLVLLNAGQGVVDEGGGGGSVVDSNQRCANGSGGARNTDTYTQALPSPGAENNCAAPPPSGGFCGDPATNIHVIQGSGTSSTEEGNVHVIEAVIVGDFQLSSEFNGFFVQEEDADADADPATSEGIFVHAPGAIEV</sequence>
<reference evidence="1" key="1">
    <citation type="journal article" date="2014" name="Front. Microbiol.">
        <title>High frequency of phylogenetically diverse reductive dehalogenase-homologous genes in deep subseafloor sedimentary metagenomes.</title>
        <authorList>
            <person name="Kawai M."/>
            <person name="Futagami T."/>
            <person name="Toyoda A."/>
            <person name="Takaki Y."/>
            <person name="Nishi S."/>
            <person name="Hori S."/>
            <person name="Arai W."/>
            <person name="Tsubouchi T."/>
            <person name="Morono Y."/>
            <person name="Uchiyama I."/>
            <person name="Ito T."/>
            <person name="Fujiyama A."/>
            <person name="Inagaki F."/>
            <person name="Takami H."/>
        </authorList>
    </citation>
    <scope>NUCLEOTIDE SEQUENCE</scope>
    <source>
        <strain evidence="1">Expedition CK06-06</strain>
    </source>
</reference>
<name>X0XI01_9ZZZZ</name>
<dbReference type="AlphaFoldDB" id="X0XI01"/>